<reference evidence="4 5" key="1">
    <citation type="journal article" date="2014" name="Genome Biol. Evol.">
        <title>The secreted proteins of Achlya hypogyna and Thraustotheca clavata identify the ancestral oomycete secretome and reveal gene acquisitions by horizontal gene transfer.</title>
        <authorList>
            <person name="Misner I."/>
            <person name="Blouin N."/>
            <person name="Leonard G."/>
            <person name="Richards T.A."/>
            <person name="Lane C.E."/>
        </authorList>
    </citation>
    <scope>NUCLEOTIDE SEQUENCE [LARGE SCALE GENOMIC DNA]</scope>
    <source>
        <strain evidence="4 5">ATCC 48635</strain>
    </source>
</reference>
<dbReference type="AlphaFoldDB" id="A0A1V9Z3G5"/>
<dbReference type="InterPro" id="IPR013897">
    <property type="entry name" value="Duc1"/>
</dbReference>
<accession>A0A1V9Z3G5</accession>
<feature type="compositionally biased region" description="Basic and acidic residues" evidence="1">
    <location>
        <begin position="39"/>
        <end position="53"/>
    </location>
</feature>
<evidence type="ECO:0000259" key="2">
    <source>
        <dbReference type="Pfam" id="PF04784"/>
    </source>
</evidence>
<feature type="region of interest" description="Disordered" evidence="1">
    <location>
        <begin position="39"/>
        <end position="76"/>
    </location>
</feature>
<feature type="domain" description="DUF547" evidence="2">
    <location>
        <begin position="652"/>
        <end position="775"/>
    </location>
</feature>
<protein>
    <submittedName>
        <fullName evidence="4">Uncharacterized protein</fullName>
    </submittedName>
</protein>
<dbReference type="PANTHER" id="PTHR46361:SF3">
    <property type="entry name" value="ELECTRON CARRIER_ PROTEIN DISULFIDE OXIDOREDUCTASE"/>
    <property type="match status" value="1"/>
</dbReference>
<sequence length="842" mass="93089">MAAAVALYAVGYSLALMVLPALLAAGVFYRADPATRSREVIVEEPPPVRRESPETSDATSDGGSEDEASARRGSSPDCLHMLRVRDEVGTAGASAIVMNSVAPVPFENDLFRGHVYFLVKTEPPNPMWHHLFDKRKRMFWIQVQGQFKKQPEGVVYLGGELPGSITLGFFTRSLASVIMSIIQTLVKAVHYAFGDAHELPHCVFPLYQSVDEMVITPAGTSPPTLGQEAFGETKAEHLARMKTPFGTERYDLEATYTFHFHTMYVDLTQWKIINLPGMKDVQLTTFFETHPLRLVCYDVGRPTSKAHEIRHKDYVFCFSVAYSLPDSRRSSTVGTIAADGSDDEQPREASAATASTPILGVPFWLELLDFGLKKRSVQYLVKGDGCPVLQTVHSLAWRPQAPVALHVRSRLRRYSAIEIQRRTLDRAGISGPTPRPFAWTPASATRLGVRIPSAHRAAMIFQQETLRAYSGTFLRQEFLVLTTTALHLYRTQSKAPAKSVPLAIVLRAAAAAWAPGLAHTFIVDTLYETLYLAVPSPQALTECLRHVNAHKPAAVVPTIDDLPAMWAVHTTYTQSDNASLAVVNARQLCPTVVDACPVASVERLLQAAIGLNMLLDDVGGLRKDPPAVADKVAHFLDAGCCLRGVDLARLARHEDRVCFYLNVYQVLLWHAKIAFGVPKQWLPFRRRVCYQVGPLTLSLADIEHGILRAKLPPSVLVPPWPKAAKAAMAVVQAEYGLQHPDFRLSLVLHVLEPLVTFFDAEFVHEQLNAACSHFLQAAIRVDEATRTIVLPKLCEWHRLDFGAANTNGLHCARKLLGFVDGDLRSAMQRLVDTDPQCLVKYA</sequence>
<evidence type="ECO:0000313" key="5">
    <source>
        <dbReference type="Proteomes" id="UP000243579"/>
    </source>
</evidence>
<dbReference type="Pfam" id="PF08588">
    <property type="entry name" value="Duc1"/>
    <property type="match status" value="1"/>
</dbReference>
<organism evidence="4 5">
    <name type="scientific">Achlya hypogyna</name>
    <name type="common">Oomycete</name>
    <name type="synonym">Protoachlya hypogyna</name>
    <dbReference type="NCBI Taxonomy" id="1202772"/>
    <lineage>
        <taxon>Eukaryota</taxon>
        <taxon>Sar</taxon>
        <taxon>Stramenopiles</taxon>
        <taxon>Oomycota</taxon>
        <taxon>Saprolegniomycetes</taxon>
        <taxon>Saprolegniales</taxon>
        <taxon>Achlyaceae</taxon>
        <taxon>Achlya</taxon>
    </lineage>
</organism>
<dbReference type="Pfam" id="PF04784">
    <property type="entry name" value="DUF547"/>
    <property type="match status" value="1"/>
</dbReference>
<evidence type="ECO:0000256" key="1">
    <source>
        <dbReference type="SAM" id="MobiDB-lite"/>
    </source>
</evidence>
<dbReference type="OrthoDB" id="418495at2759"/>
<dbReference type="STRING" id="1202772.A0A1V9Z3G5"/>
<dbReference type="Proteomes" id="UP000243579">
    <property type="component" value="Unassembled WGS sequence"/>
</dbReference>
<name>A0A1V9Z3G5_ACHHY</name>
<dbReference type="PANTHER" id="PTHR46361">
    <property type="entry name" value="ELECTRON CARRIER/ PROTEIN DISULFIDE OXIDOREDUCTASE"/>
    <property type="match status" value="1"/>
</dbReference>
<feature type="domain" description="Domain of unknown function at the cortex 1" evidence="3">
    <location>
        <begin position="90"/>
        <end position="319"/>
    </location>
</feature>
<evidence type="ECO:0000259" key="3">
    <source>
        <dbReference type="Pfam" id="PF08588"/>
    </source>
</evidence>
<dbReference type="EMBL" id="JNBR01000454">
    <property type="protein sequence ID" value="OQR92544.1"/>
    <property type="molecule type" value="Genomic_DNA"/>
</dbReference>
<dbReference type="InterPro" id="IPR006869">
    <property type="entry name" value="DUF547"/>
</dbReference>
<feature type="region of interest" description="Disordered" evidence="1">
    <location>
        <begin position="333"/>
        <end position="353"/>
    </location>
</feature>
<proteinExistence type="predicted"/>
<keyword evidence="5" id="KW-1185">Reference proteome</keyword>
<evidence type="ECO:0000313" key="4">
    <source>
        <dbReference type="EMBL" id="OQR92544.1"/>
    </source>
</evidence>
<comment type="caution">
    <text evidence="4">The sequence shown here is derived from an EMBL/GenBank/DDBJ whole genome shotgun (WGS) entry which is preliminary data.</text>
</comment>
<gene>
    <name evidence="4" type="ORF">ACHHYP_03524</name>
</gene>